<keyword evidence="6" id="KW-0378">Hydrolase</keyword>
<sequence>MARYTIKTMTHAEVSKLALISPCNFEAIGTCEWRQLTTDDIDWTTQTAGESKAPNLPPVDSTLGIHGGHFLSVGSDARLQPFDTAIIDSPVIVPSVSGSCNMTLHYYLSKQDAGSLNVFTRLYNTGVERTAWYSNETTVNWEKATVVFMEREAFEVIIQGVVGHGEDAVLAIDDVSFSWDCVREGYGIFPEESLYVYAGIRGHFVQWRFDEGRVEIYYNHRWGTICNIGWTQTSADVVCAQLGYRTSVWTDNRYPAPDATPILLDDVTCDSTNKSKITECRTKPWENWSPRCNHARDVSVRCVGDWHQCRHSAFVCSNEACLPSSAQCDFSDDCGDGSDESDCGSFPERCDFQDSLCNWVQQKDDGADWTRGRAGSEAGVPPADHNGNTDGLFMYILGSAQTNALLELPTYFASSGSNCSLLFYYFMDMNNASLTVHVETKTDRKAVWNQNVSQGQIWQRQIVALEEDSLFQVSFEGLLHRSSSGSIAIDDVTLTPGCLTGNPVSPPAGLSSGAIIAIAVSATIVVMGVIIASVLAMKFKTAKHHRALAAIPERSLRPFDPTFGALTAFRRRSPRSLRAHRARSALSRRSLGARFLIAILGALTVKVLSMFKTIAEVTQSWRSRRAVGALAALSALSMALSPRCRRSHGDLAKMRSP</sequence>
<evidence type="ECO:0000256" key="11">
    <source>
        <dbReference type="ARBA" id="ARBA00023180"/>
    </source>
</evidence>
<evidence type="ECO:0000256" key="7">
    <source>
        <dbReference type="ARBA" id="ARBA00022825"/>
    </source>
</evidence>
<evidence type="ECO:0000256" key="4">
    <source>
        <dbReference type="ARBA" id="ARBA00022729"/>
    </source>
</evidence>
<evidence type="ECO:0000259" key="14">
    <source>
        <dbReference type="SMART" id="SM00202"/>
    </source>
</evidence>
<keyword evidence="11" id="KW-0325">Glycoprotein</keyword>
<feature type="transmembrane region" description="Helical" evidence="12">
    <location>
        <begin position="591"/>
        <end position="614"/>
    </location>
</feature>
<protein>
    <submittedName>
        <fullName evidence="15">MALRD1 protein</fullName>
    </submittedName>
</protein>
<organism evidence="15 16">
    <name type="scientific">Branchiostoma lanceolatum</name>
    <name type="common">Common lancelet</name>
    <name type="synonym">Amphioxus lanceolatum</name>
    <dbReference type="NCBI Taxonomy" id="7740"/>
    <lineage>
        <taxon>Eukaryota</taxon>
        <taxon>Metazoa</taxon>
        <taxon>Chordata</taxon>
        <taxon>Cephalochordata</taxon>
        <taxon>Leptocardii</taxon>
        <taxon>Amphioxiformes</taxon>
        <taxon>Branchiostomatidae</taxon>
        <taxon>Branchiostoma</taxon>
    </lineage>
</organism>
<keyword evidence="8 12" id="KW-1133">Transmembrane helix</keyword>
<dbReference type="Proteomes" id="UP000838412">
    <property type="component" value="Chromosome 10"/>
</dbReference>
<dbReference type="SUPFAM" id="SSF56487">
    <property type="entry name" value="SRCR-like"/>
    <property type="match status" value="1"/>
</dbReference>
<dbReference type="Pfam" id="PF00530">
    <property type="entry name" value="SRCR"/>
    <property type="match status" value="1"/>
</dbReference>
<dbReference type="EMBL" id="OV696695">
    <property type="protein sequence ID" value="CAH1239245.1"/>
    <property type="molecule type" value="Genomic_DNA"/>
</dbReference>
<dbReference type="PANTHER" id="PTHR23282:SF146">
    <property type="entry name" value="RT07201P-RELATED"/>
    <property type="match status" value="1"/>
</dbReference>
<dbReference type="SMART" id="SM00192">
    <property type="entry name" value="LDLa"/>
    <property type="match status" value="1"/>
</dbReference>
<keyword evidence="10" id="KW-1015">Disulfide bond</keyword>
<dbReference type="SUPFAM" id="SSF49899">
    <property type="entry name" value="Concanavalin A-like lectins/glucanases"/>
    <property type="match status" value="2"/>
</dbReference>
<accession>A0A8J9VK06</accession>
<dbReference type="InterPro" id="IPR013320">
    <property type="entry name" value="ConA-like_dom_sf"/>
</dbReference>
<dbReference type="CDD" id="cd00112">
    <property type="entry name" value="LDLa"/>
    <property type="match status" value="1"/>
</dbReference>
<feature type="domain" description="SRCR" evidence="14">
    <location>
        <begin position="211"/>
        <end position="303"/>
    </location>
</feature>
<feature type="domain" description="MAM" evidence="13">
    <location>
        <begin position="345"/>
        <end position="500"/>
    </location>
</feature>
<keyword evidence="5" id="KW-0677">Repeat</keyword>
<evidence type="ECO:0000256" key="1">
    <source>
        <dbReference type="ARBA" id="ARBA00004167"/>
    </source>
</evidence>
<dbReference type="PROSITE" id="PS01209">
    <property type="entry name" value="LDLRA_1"/>
    <property type="match status" value="1"/>
</dbReference>
<dbReference type="InterPro" id="IPR036055">
    <property type="entry name" value="LDL_receptor-like_sf"/>
</dbReference>
<evidence type="ECO:0000313" key="16">
    <source>
        <dbReference type="Proteomes" id="UP000838412"/>
    </source>
</evidence>
<dbReference type="Pfam" id="PF00057">
    <property type="entry name" value="Ldl_recept_a"/>
    <property type="match status" value="1"/>
</dbReference>
<evidence type="ECO:0000313" key="15">
    <source>
        <dbReference type="EMBL" id="CAH1239245.1"/>
    </source>
</evidence>
<keyword evidence="3 12" id="KW-0812">Transmembrane</keyword>
<dbReference type="FunFam" id="3.10.250.10:FF:000016">
    <property type="entry name" value="Scavenger receptor cysteine-rich protein type 12"/>
    <property type="match status" value="1"/>
</dbReference>
<dbReference type="Gene3D" id="3.10.250.10">
    <property type="entry name" value="SRCR-like domain"/>
    <property type="match status" value="1"/>
</dbReference>
<evidence type="ECO:0000259" key="13">
    <source>
        <dbReference type="SMART" id="SM00137"/>
    </source>
</evidence>
<dbReference type="InterPro" id="IPR023415">
    <property type="entry name" value="LDLR_class-A_CS"/>
</dbReference>
<evidence type="ECO:0000256" key="5">
    <source>
        <dbReference type="ARBA" id="ARBA00022737"/>
    </source>
</evidence>
<dbReference type="GO" id="GO:0016020">
    <property type="term" value="C:membrane"/>
    <property type="evidence" value="ECO:0007669"/>
    <property type="project" value="UniProtKB-SubCell"/>
</dbReference>
<dbReference type="GO" id="GO:0008236">
    <property type="term" value="F:serine-type peptidase activity"/>
    <property type="evidence" value="ECO:0007669"/>
    <property type="project" value="UniProtKB-KW"/>
</dbReference>
<dbReference type="Gene3D" id="4.10.400.10">
    <property type="entry name" value="Low-density Lipoprotein Receptor"/>
    <property type="match status" value="1"/>
</dbReference>
<evidence type="ECO:0000256" key="9">
    <source>
        <dbReference type="ARBA" id="ARBA00023136"/>
    </source>
</evidence>
<name>A0A8J9VK06_BRALA</name>
<comment type="subcellular location">
    <subcellularLocation>
        <location evidence="1">Membrane</location>
        <topology evidence="1">Single-pass membrane protein</topology>
    </subcellularLocation>
</comment>
<dbReference type="InterPro" id="IPR000998">
    <property type="entry name" value="MAM_dom"/>
</dbReference>
<dbReference type="PANTHER" id="PTHR23282">
    <property type="entry name" value="APICAL ENDOSOMAL GLYCOPROTEIN PRECURSOR"/>
    <property type="match status" value="1"/>
</dbReference>
<dbReference type="SMART" id="SM00202">
    <property type="entry name" value="SR"/>
    <property type="match status" value="1"/>
</dbReference>
<dbReference type="SUPFAM" id="SSF57424">
    <property type="entry name" value="LDL receptor-like module"/>
    <property type="match status" value="1"/>
</dbReference>
<dbReference type="CDD" id="cd06263">
    <property type="entry name" value="MAM"/>
    <property type="match status" value="2"/>
</dbReference>
<evidence type="ECO:0000256" key="3">
    <source>
        <dbReference type="ARBA" id="ARBA00022692"/>
    </source>
</evidence>
<dbReference type="InterPro" id="IPR001190">
    <property type="entry name" value="SRCR"/>
</dbReference>
<evidence type="ECO:0000256" key="10">
    <source>
        <dbReference type="ARBA" id="ARBA00023157"/>
    </source>
</evidence>
<keyword evidence="2" id="KW-0645">Protease</keyword>
<feature type="transmembrane region" description="Helical" evidence="12">
    <location>
        <begin position="514"/>
        <end position="536"/>
    </location>
</feature>
<evidence type="ECO:0000256" key="6">
    <source>
        <dbReference type="ARBA" id="ARBA00022801"/>
    </source>
</evidence>
<keyword evidence="4" id="KW-0732">Signal</keyword>
<dbReference type="SMART" id="SM00137">
    <property type="entry name" value="MAM"/>
    <property type="match status" value="2"/>
</dbReference>
<dbReference type="InterPro" id="IPR036772">
    <property type="entry name" value="SRCR-like_dom_sf"/>
</dbReference>
<dbReference type="Gene3D" id="2.60.120.200">
    <property type="match status" value="2"/>
</dbReference>
<dbReference type="PRINTS" id="PR00020">
    <property type="entry name" value="MAMDOMAIN"/>
</dbReference>
<gene>
    <name evidence="15" type="primary">MALRD1</name>
    <name evidence="15" type="ORF">BLAG_LOCUS3596</name>
</gene>
<evidence type="ECO:0000256" key="8">
    <source>
        <dbReference type="ARBA" id="ARBA00022989"/>
    </source>
</evidence>
<reference evidence="15" key="1">
    <citation type="submission" date="2022-01" db="EMBL/GenBank/DDBJ databases">
        <authorList>
            <person name="Braso-Vives M."/>
        </authorList>
    </citation>
    <scope>NUCLEOTIDE SEQUENCE</scope>
</reference>
<dbReference type="OrthoDB" id="412155at2759"/>
<keyword evidence="7" id="KW-0720">Serine protease</keyword>
<dbReference type="Pfam" id="PF00629">
    <property type="entry name" value="MAM"/>
    <property type="match status" value="2"/>
</dbReference>
<dbReference type="GO" id="GO:0006508">
    <property type="term" value="P:proteolysis"/>
    <property type="evidence" value="ECO:0007669"/>
    <property type="project" value="UniProtKB-KW"/>
</dbReference>
<proteinExistence type="predicted"/>
<dbReference type="AlphaFoldDB" id="A0A8J9VK06"/>
<dbReference type="InterPro" id="IPR051560">
    <property type="entry name" value="MAM_domain-containing"/>
</dbReference>
<keyword evidence="16" id="KW-1185">Reference proteome</keyword>
<feature type="domain" description="MAM" evidence="13">
    <location>
        <begin position="18"/>
        <end position="183"/>
    </location>
</feature>
<keyword evidence="9 12" id="KW-0472">Membrane</keyword>
<evidence type="ECO:0000256" key="2">
    <source>
        <dbReference type="ARBA" id="ARBA00022670"/>
    </source>
</evidence>
<evidence type="ECO:0000256" key="12">
    <source>
        <dbReference type="SAM" id="Phobius"/>
    </source>
</evidence>
<dbReference type="InterPro" id="IPR002172">
    <property type="entry name" value="LDrepeatLR_classA_rpt"/>
</dbReference>